<proteinExistence type="predicted"/>
<dbReference type="InterPro" id="IPR029068">
    <property type="entry name" value="Glyas_Bleomycin-R_OHBP_Dase"/>
</dbReference>
<dbReference type="AlphaFoldDB" id="A0A7K1Y9W4"/>
<reference evidence="2 3" key="1">
    <citation type="submission" date="2019-11" db="EMBL/GenBank/DDBJ databases">
        <title>Pedobacter sp. HMF7647 Genome sequencing and assembly.</title>
        <authorList>
            <person name="Kang H."/>
            <person name="Kim H."/>
            <person name="Joh K."/>
        </authorList>
    </citation>
    <scope>NUCLEOTIDE SEQUENCE [LARGE SCALE GENOMIC DNA]</scope>
    <source>
        <strain evidence="2 3">HMF7647</strain>
    </source>
</reference>
<dbReference type="Pfam" id="PF00903">
    <property type="entry name" value="Glyoxalase"/>
    <property type="match status" value="1"/>
</dbReference>
<dbReference type="Gene3D" id="3.10.180.10">
    <property type="entry name" value="2,3-Dihydroxybiphenyl 1,2-Dioxygenase, domain 1"/>
    <property type="match status" value="1"/>
</dbReference>
<gene>
    <name evidence="2" type="ORF">GS399_10385</name>
</gene>
<keyword evidence="3" id="KW-1185">Reference proteome</keyword>
<dbReference type="PANTHER" id="PTHR36503">
    <property type="entry name" value="BLR2520 PROTEIN"/>
    <property type="match status" value="1"/>
</dbReference>
<dbReference type="EMBL" id="WVHT01000004">
    <property type="protein sequence ID" value="MXV51377.1"/>
    <property type="molecule type" value="Genomic_DNA"/>
</dbReference>
<accession>A0A7K1Y9W4</accession>
<dbReference type="SUPFAM" id="SSF54593">
    <property type="entry name" value="Glyoxalase/Bleomycin resistance protein/Dihydroxybiphenyl dioxygenase"/>
    <property type="match status" value="1"/>
</dbReference>
<evidence type="ECO:0000313" key="3">
    <source>
        <dbReference type="Proteomes" id="UP000466586"/>
    </source>
</evidence>
<organism evidence="2 3">
    <name type="scientific">Hufsiella arboris</name>
    <dbReference type="NCBI Taxonomy" id="2695275"/>
    <lineage>
        <taxon>Bacteria</taxon>
        <taxon>Pseudomonadati</taxon>
        <taxon>Bacteroidota</taxon>
        <taxon>Sphingobacteriia</taxon>
        <taxon>Sphingobacteriales</taxon>
        <taxon>Sphingobacteriaceae</taxon>
        <taxon>Hufsiella</taxon>
    </lineage>
</organism>
<dbReference type="PROSITE" id="PS51819">
    <property type="entry name" value="VOC"/>
    <property type="match status" value="1"/>
</dbReference>
<dbReference type="InterPro" id="IPR004360">
    <property type="entry name" value="Glyas_Fos-R_dOase_dom"/>
</dbReference>
<dbReference type="PANTHER" id="PTHR36503:SF2">
    <property type="entry name" value="BLR2408 PROTEIN"/>
    <property type="match status" value="1"/>
</dbReference>
<comment type="caution">
    <text evidence="2">The sequence shown here is derived from an EMBL/GenBank/DDBJ whole genome shotgun (WGS) entry which is preliminary data.</text>
</comment>
<dbReference type="InterPro" id="IPR037523">
    <property type="entry name" value="VOC_core"/>
</dbReference>
<sequence>MKIRNIWGNLVVKDLDKTQKFYTDLGFRQNGQPDEGRLISFSFAESNFIINFFTEKGFAKGLTADFADATKETEIMFSLSADSREEVDQWHEKVQSIGGTIVGAPQNVGEGYTFSFADPDGHKYNFLYWPGM</sequence>
<protein>
    <submittedName>
        <fullName evidence="2">Glyoxalase</fullName>
    </submittedName>
</protein>
<dbReference type="Proteomes" id="UP000466586">
    <property type="component" value="Unassembled WGS sequence"/>
</dbReference>
<feature type="domain" description="VOC" evidence="1">
    <location>
        <begin position="4"/>
        <end position="129"/>
    </location>
</feature>
<dbReference type="RefSeq" id="WP_160844551.1">
    <property type="nucleotide sequence ID" value="NZ_WVHT01000004.1"/>
</dbReference>
<evidence type="ECO:0000259" key="1">
    <source>
        <dbReference type="PROSITE" id="PS51819"/>
    </source>
</evidence>
<name>A0A7K1Y9W4_9SPHI</name>
<evidence type="ECO:0000313" key="2">
    <source>
        <dbReference type="EMBL" id="MXV51377.1"/>
    </source>
</evidence>